<sequence>MSDDPGESFADVLNGISGAPKAPRGERRGLFRRRRDAEEAPESPAPSAPAAPAGDEAGPPSDGTVAPDGYLYGEGVPDGAHALAPGEPPTAPYGVPQAGPPRHELPEPEPPGERADDVAIVRPYAWTGGRTRPVYDLAVETLVSVGPAGRELSRIPQYEHRAVAELCREPRSVAEVAALLTLPLGVARVVIGDMASQGTVVVHQTASTSGDVPDLALMERVLSGLRRL</sequence>
<dbReference type="Proteomes" id="UP001369736">
    <property type="component" value="Unassembled WGS sequence"/>
</dbReference>
<feature type="compositionally biased region" description="Low complexity" evidence="1">
    <location>
        <begin position="50"/>
        <end position="63"/>
    </location>
</feature>
<dbReference type="PANTHER" id="PTHR36221">
    <property type="entry name" value="DUF742 DOMAIN-CONTAINING PROTEIN"/>
    <property type="match status" value="1"/>
</dbReference>
<feature type="compositionally biased region" description="Basic and acidic residues" evidence="1">
    <location>
        <begin position="101"/>
        <end position="116"/>
    </location>
</feature>
<dbReference type="InterPro" id="IPR007995">
    <property type="entry name" value="DUF742"/>
</dbReference>
<feature type="region of interest" description="Disordered" evidence="1">
    <location>
        <begin position="1"/>
        <end position="116"/>
    </location>
</feature>
<reference evidence="2 3" key="1">
    <citation type="submission" date="2024-03" db="EMBL/GenBank/DDBJ databases">
        <title>Actinomycetospora sp. OC33-EN07, a novel actinomycete isolated from wild orchid (Aerides multiflora).</title>
        <authorList>
            <person name="Suriyachadkun C."/>
        </authorList>
    </citation>
    <scope>NUCLEOTIDE SEQUENCE [LARGE SCALE GENOMIC DNA]</scope>
    <source>
        <strain evidence="2 3">OC33-EN07</strain>
    </source>
</reference>
<gene>
    <name evidence="2" type="ORF">WCD58_08565</name>
</gene>
<proteinExistence type="predicted"/>
<evidence type="ECO:0000313" key="2">
    <source>
        <dbReference type="EMBL" id="MEJ2861205.1"/>
    </source>
</evidence>
<dbReference type="RefSeq" id="WP_337701604.1">
    <property type="nucleotide sequence ID" value="NZ_JBBEGM010000002.1"/>
</dbReference>
<dbReference type="EMBL" id="JBBEGM010000002">
    <property type="protein sequence ID" value="MEJ2861205.1"/>
    <property type="molecule type" value="Genomic_DNA"/>
</dbReference>
<evidence type="ECO:0000256" key="1">
    <source>
        <dbReference type="SAM" id="MobiDB-lite"/>
    </source>
</evidence>
<organism evidence="2 3">
    <name type="scientific">Actinomycetospora flava</name>
    <dbReference type="NCBI Taxonomy" id="3129232"/>
    <lineage>
        <taxon>Bacteria</taxon>
        <taxon>Bacillati</taxon>
        <taxon>Actinomycetota</taxon>
        <taxon>Actinomycetes</taxon>
        <taxon>Pseudonocardiales</taxon>
        <taxon>Pseudonocardiaceae</taxon>
        <taxon>Actinomycetospora</taxon>
    </lineage>
</organism>
<accession>A0ABU8M1F7</accession>
<comment type="caution">
    <text evidence="2">The sequence shown here is derived from an EMBL/GenBank/DDBJ whole genome shotgun (WGS) entry which is preliminary data.</text>
</comment>
<keyword evidence="3" id="KW-1185">Reference proteome</keyword>
<dbReference type="Pfam" id="PF05331">
    <property type="entry name" value="DUF742"/>
    <property type="match status" value="1"/>
</dbReference>
<name>A0ABU8M1F7_9PSEU</name>
<dbReference type="PANTHER" id="PTHR36221:SF1">
    <property type="entry name" value="DUF742 DOMAIN-CONTAINING PROTEIN"/>
    <property type="match status" value="1"/>
</dbReference>
<evidence type="ECO:0000313" key="3">
    <source>
        <dbReference type="Proteomes" id="UP001369736"/>
    </source>
</evidence>
<protein>
    <submittedName>
        <fullName evidence="2">DUF742 domain-containing protein</fullName>
    </submittedName>
</protein>